<dbReference type="EMBL" id="JAAKGU010000006">
    <property type="protein sequence ID" value="NGM83613.1"/>
    <property type="molecule type" value="Genomic_DNA"/>
</dbReference>
<gene>
    <name evidence="2" type="ORF">G5B47_14425</name>
</gene>
<sequence length="161" mass="17757">MIRREDIVTQKELSPFVELLGLERHVEGGWFKEIWKSSVQIPRDLLGKDYSGPRPAASTIYFLLHPGEESQWHAVLSDEHWLWHAGSPLVLSLGGSGEQPGEVEEIILGLDIAAGQQPQALVPAGAWQAARPLGDEPVLVSCVVAPGFHYDDFRLIGKSEE</sequence>
<comment type="caution">
    <text evidence="2">The sequence shown here is derived from an EMBL/GenBank/DDBJ whole genome shotgun (WGS) entry which is preliminary data.</text>
</comment>
<dbReference type="InterPro" id="IPR011051">
    <property type="entry name" value="RmlC_Cupin_sf"/>
</dbReference>
<accession>A0A6M1PPA9</accession>
<dbReference type="Gene3D" id="2.60.120.10">
    <property type="entry name" value="Jelly Rolls"/>
    <property type="match status" value="1"/>
</dbReference>
<dbReference type="SUPFAM" id="SSF51182">
    <property type="entry name" value="RmlC-like cupins"/>
    <property type="match status" value="1"/>
</dbReference>
<dbReference type="InterPro" id="IPR039935">
    <property type="entry name" value="YML079W-like"/>
</dbReference>
<keyword evidence="3" id="KW-1185">Reference proteome</keyword>
<dbReference type="InterPro" id="IPR009327">
    <property type="entry name" value="Cupin_DUF985"/>
</dbReference>
<proteinExistence type="predicted"/>
<feature type="domain" description="DUF985" evidence="1">
    <location>
        <begin position="16"/>
        <end position="155"/>
    </location>
</feature>
<dbReference type="AlphaFoldDB" id="A0A6M1PPA9"/>
<dbReference type="InterPro" id="IPR014710">
    <property type="entry name" value="RmlC-like_jellyroll"/>
</dbReference>
<protein>
    <submittedName>
        <fullName evidence="2">Cupin domain-containing protein</fullName>
    </submittedName>
</protein>
<organism evidence="2 3">
    <name type="scientific">Paenibacillus apii</name>
    <dbReference type="NCBI Taxonomy" id="1850370"/>
    <lineage>
        <taxon>Bacteria</taxon>
        <taxon>Bacillati</taxon>
        <taxon>Bacillota</taxon>
        <taxon>Bacilli</taxon>
        <taxon>Bacillales</taxon>
        <taxon>Paenibacillaceae</taxon>
        <taxon>Paenibacillus</taxon>
    </lineage>
</organism>
<evidence type="ECO:0000313" key="2">
    <source>
        <dbReference type="EMBL" id="NGM83613.1"/>
    </source>
</evidence>
<evidence type="ECO:0000313" key="3">
    <source>
        <dbReference type="Proteomes" id="UP000480151"/>
    </source>
</evidence>
<name>A0A6M1PPA9_9BACL</name>
<reference evidence="2 3" key="1">
    <citation type="submission" date="2020-02" db="EMBL/GenBank/DDBJ databases">
        <authorList>
            <person name="Gao J."/>
            <person name="Sun J."/>
        </authorList>
    </citation>
    <scope>NUCLEOTIDE SEQUENCE [LARGE SCALE GENOMIC DNA]</scope>
    <source>
        <strain evidence="2 3">7124</strain>
    </source>
</reference>
<dbReference type="CDD" id="cd06121">
    <property type="entry name" value="cupin_YML079wp"/>
    <property type="match status" value="1"/>
</dbReference>
<dbReference type="PANTHER" id="PTHR33387:SF3">
    <property type="entry name" value="DUF985 DOMAIN-CONTAINING PROTEIN"/>
    <property type="match status" value="1"/>
</dbReference>
<dbReference type="Pfam" id="PF06172">
    <property type="entry name" value="Cupin_5"/>
    <property type="match status" value="1"/>
</dbReference>
<dbReference type="Proteomes" id="UP000480151">
    <property type="component" value="Unassembled WGS sequence"/>
</dbReference>
<evidence type="ECO:0000259" key="1">
    <source>
        <dbReference type="Pfam" id="PF06172"/>
    </source>
</evidence>
<dbReference type="PANTHER" id="PTHR33387">
    <property type="entry name" value="RMLC-LIKE JELLY ROLL FOLD PROTEIN"/>
    <property type="match status" value="1"/>
</dbReference>